<dbReference type="Proteomes" id="UP000265719">
    <property type="component" value="Chromosome"/>
</dbReference>
<dbReference type="InterPro" id="IPR001789">
    <property type="entry name" value="Sig_transdc_resp-reg_receiver"/>
</dbReference>
<dbReference type="GO" id="GO:0000160">
    <property type="term" value="P:phosphorelay signal transduction system"/>
    <property type="evidence" value="ECO:0007669"/>
    <property type="project" value="InterPro"/>
</dbReference>
<dbReference type="Gene3D" id="3.40.50.2300">
    <property type="match status" value="1"/>
</dbReference>
<keyword evidence="1" id="KW-0378">Hydrolase</keyword>
<dbReference type="Pfam" id="PF00072">
    <property type="entry name" value="Response_reg"/>
    <property type="match status" value="1"/>
</dbReference>
<dbReference type="PROSITE" id="PS50110">
    <property type="entry name" value="RESPONSE_REGULATORY"/>
    <property type="match status" value="1"/>
</dbReference>
<dbReference type="InterPro" id="IPR036457">
    <property type="entry name" value="PPM-type-like_dom_sf"/>
</dbReference>
<protein>
    <submittedName>
        <fullName evidence="4">Fused response regulator/phosphatase</fullName>
    </submittedName>
</protein>
<dbReference type="InterPro" id="IPR011006">
    <property type="entry name" value="CheY-like_superfamily"/>
</dbReference>
<dbReference type="SMART" id="SM00448">
    <property type="entry name" value="REC"/>
    <property type="match status" value="1"/>
</dbReference>
<dbReference type="AlphaFoldDB" id="A0AA97M2L4"/>
<sequence>MESVDILLIEDDPADKLLVEEFLADTALNAKITWVTTLAEARSHLAAFRGCVLLDLNLPDARGMDLLREVLTSADSAAVVVLTGLDDEHEGIAAVAAGAQDYLVKGQVDGSLLARSLRYSVERQRADENARQLREAELHARENMRLERGLLPQLLLDDSLMVPRSFYRPGRKRALVGGDFFDAVDQDGTTHLIVGDVSGHGPDEAALGVNLRIAWRALVMGGVAEERLLPALEKILISERAQDEMYATLCQVSIDKGTEESRIRLFGHPPPLVLSSDRQVTEVNAVPRPPLGMFPGVEVEVESFSFPRGATLMLYTDGLVDAYDGNGSDRLGVTGLARIVEGVLTSGTPIAELPERLVDEAEQHNGGPLQDDVAMLLVTHGE</sequence>
<dbReference type="PANTHER" id="PTHR43156:SF2">
    <property type="entry name" value="STAGE II SPORULATION PROTEIN E"/>
    <property type="match status" value="1"/>
</dbReference>
<dbReference type="SMART" id="SM00331">
    <property type="entry name" value="PP2C_SIG"/>
    <property type="match status" value="1"/>
</dbReference>
<dbReference type="GO" id="GO:0016791">
    <property type="term" value="F:phosphatase activity"/>
    <property type="evidence" value="ECO:0007669"/>
    <property type="project" value="TreeGrafter"/>
</dbReference>
<dbReference type="Gene3D" id="3.60.40.10">
    <property type="entry name" value="PPM-type phosphatase domain"/>
    <property type="match status" value="1"/>
</dbReference>
<feature type="modified residue" description="4-aspartylphosphate" evidence="2">
    <location>
        <position position="55"/>
    </location>
</feature>
<dbReference type="SUPFAM" id="SSF81606">
    <property type="entry name" value="PP2C-like"/>
    <property type="match status" value="1"/>
</dbReference>
<organism evidence="4 5">
    <name type="scientific">Thermobifida halotolerans</name>
    <dbReference type="NCBI Taxonomy" id="483545"/>
    <lineage>
        <taxon>Bacteria</taxon>
        <taxon>Bacillati</taxon>
        <taxon>Actinomycetota</taxon>
        <taxon>Actinomycetes</taxon>
        <taxon>Streptosporangiales</taxon>
        <taxon>Nocardiopsidaceae</taxon>
        <taxon>Thermobifida</taxon>
    </lineage>
</organism>
<dbReference type="KEGG" id="thao:NI17_014590"/>
<dbReference type="InterPro" id="IPR052016">
    <property type="entry name" value="Bact_Sigma-Reg"/>
</dbReference>
<evidence type="ECO:0000259" key="3">
    <source>
        <dbReference type="PROSITE" id="PS50110"/>
    </source>
</evidence>
<name>A0AA97M2L4_9ACTN</name>
<reference evidence="4" key="1">
    <citation type="submission" date="2020-10" db="EMBL/GenBank/DDBJ databases">
        <title>De novo genome project of the cellulose decomposer Thermobifida halotolerans type strain.</title>
        <authorList>
            <person name="Nagy I."/>
            <person name="Horvath B."/>
            <person name="Kukolya J."/>
            <person name="Nagy I."/>
            <person name="Orsini M."/>
        </authorList>
    </citation>
    <scope>NUCLEOTIDE SEQUENCE</scope>
    <source>
        <strain evidence="4">DSM 44931</strain>
    </source>
</reference>
<dbReference type="SUPFAM" id="SSF52172">
    <property type="entry name" value="CheY-like"/>
    <property type="match status" value="1"/>
</dbReference>
<keyword evidence="5" id="KW-1185">Reference proteome</keyword>
<gene>
    <name evidence="4" type="ORF">NI17_014590</name>
</gene>
<evidence type="ECO:0000256" key="2">
    <source>
        <dbReference type="PROSITE-ProRule" id="PRU00169"/>
    </source>
</evidence>
<evidence type="ECO:0000256" key="1">
    <source>
        <dbReference type="ARBA" id="ARBA00022801"/>
    </source>
</evidence>
<accession>A0AA97M2L4</accession>
<dbReference type="Pfam" id="PF07228">
    <property type="entry name" value="SpoIIE"/>
    <property type="match status" value="1"/>
</dbReference>
<dbReference type="PANTHER" id="PTHR43156">
    <property type="entry name" value="STAGE II SPORULATION PROTEIN E-RELATED"/>
    <property type="match status" value="1"/>
</dbReference>
<proteinExistence type="predicted"/>
<keyword evidence="2" id="KW-0597">Phosphoprotein</keyword>
<evidence type="ECO:0000313" key="5">
    <source>
        <dbReference type="Proteomes" id="UP000265719"/>
    </source>
</evidence>
<dbReference type="EMBL" id="CP063196">
    <property type="protein sequence ID" value="UOE18077.1"/>
    <property type="molecule type" value="Genomic_DNA"/>
</dbReference>
<evidence type="ECO:0000313" key="4">
    <source>
        <dbReference type="EMBL" id="UOE18077.1"/>
    </source>
</evidence>
<feature type="domain" description="Response regulatory" evidence="3">
    <location>
        <begin position="5"/>
        <end position="120"/>
    </location>
</feature>
<dbReference type="InterPro" id="IPR001932">
    <property type="entry name" value="PPM-type_phosphatase-like_dom"/>
</dbReference>
<dbReference type="CDD" id="cd00156">
    <property type="entry name" value="REC"/>
    <property type="match status" value="1"/>
</dbReference>